<dbReference type="EMBL" id="AWSA01000016">
    <property type="protein sequence ID" value="EWT01860.1"/>
    <property type="molecule type" value="Genomic_DNA"/>
</dbReference>
<keyword evidence="3" id="KW-1185">Reference proteome</keyword>
<name>W9G747_9MICO</name>
<dbReference type="OrthoDB" id="5079845at2"/>
<reference evidence="2 3" key="1">
    <citation type="submission" date="2013-08" db="EMBL/GenBank/DDBJ databases">
        <title>Intrasporangium oryzae NRRL B-24470.</title>
        <authorList>
            <person name="Liu H."/>
            <person name="Wang G."/>
        </authorList>
    </citation>
    <scope>NUCLEOTIDE SEQUENCE [LARGE SCALE GENOMIC DNA]</scope>
    <source>
        <strain evidence="2 3">NRRL B-24470</strain>
    </source>
</reference>
<evidence type="ECO:0000313" key="2">
    <source>
        <dbReference type="EMBL" id="EWT01860.1"/>
    </source>
</evidence>
<gene>
    <name evidence="2" type="ORF">N865_12490</name>
</gene>
<protein>
    <recommendedName>
        <fullName evidence="4">DUF4381 domain-containing protein</fullName>
    </recommendedName>
</protein>
<proteinExistence type="predicted"/>
<dbReference type="RefSeq" id="WP_034804437.1">
    <property type="nucleotide sequence ID" value="NZ_AWSA01000016.1"/>
</dbReference>
<evidence type="ECO:0000313" key="3">
    <source>
        <dbReference type="Proteomes" id="UP000019489"/>
    </source>
</evidence>
<dbReference type="STRING" id="1386089.N865_12490"/>
<dbReference type="AlphaFoldDB" id="W9G747"/>
<evidence type="ECO:0000256" key="1">
    <source>
        <dbReference type="SAM" id="Phobius"/>
    </source>
</evidence>
<evidence type="ECO:0008006" key="4">
    <source>
        <dbReference type="Google" id="ProtNLM"/>
    </source>
</evidence>
<comment type="caution">
    <text evidence="2">The sequence shown here is derived from an EMBL/GenBank/DDBJ whole genome shotgun (WGS) entry which is preliminary data.</text>
</comment>
<dbReference type="Proteomes" id="UP000019489">
    <property type="component" value="Unassembled WGS sequence"/>
</dbReference>
<keyword evidence="1" id="KW-1133">Transmembrane helix</keyword>
<keyword evidence="1" id="KW-0812">Transmembrane</keyword>
<dbReference type="PATRIC" id="fig|1386089.3.peg.1810"/>
<dbReference type="eggNOG" id="ENOG503302D">
    <property type="taxonomic scope" value="Bacteria"/>
</dbReference>
<keyword evidence="1" id="KW-0472">Membrane</keyword>
<organism evidence="2 3">
    <name type="scientific">Intrasporangium oryzae NRRL B-24470</name>
    <dbReference type="NCBI Taxonomy" id="1386089"/>
    <lineage>
        <taxon>Bacteria</taxon>
        <taxon>Bacillati</taxon>
        <taxon>Actinomycetota</taxon>
        <taxon>Actinomycetes</taxon>
        <taxon>Micrococcales</taxon>
        <taxon>Intrasporangiaceae</taxon>
        <taxon>Intrasporangium</taxon>
    </lineage>
</organism>
<sequence length="160" mass="17676">MPVAESPPPGFYPPDPYAPIWVWVGAGILAVVALWYVWVWRSTRERPVVIPPRATPERLSRLRDDYTRQIDAVVRRARAGEITDRRAHQQLSVLLRHFVLEVSGVQAPAMTLTDLVASGPRLTPVSHVVSALYPGEFAPHEARTLAGAAAAAKEVVARWS</sequence>
<feature type="transmembrane region" description="Helical" evidence="1">
    <location>
        <begin position="20"/>
        <end position="39"/>
    </location>
</feature>
<accession>W9G747</accession>